<evidence type="ECO:0000259" key="8">
    <source>
        <dbReference type="PROSITE" id="PS51100"/>
    </source>
</evidence>
<dbReference type="InterPro" id="IPR013012">
    <property type="entry name" value="PTS_EIIB_3"/>
</dbReference>
<evidence type="ECO:0000256" key="2">
    <source>
        <dbReference type="ARBA" id="ARBA00022553"/>
    </source>
</evidence>
<evidence type="ECO:0000313" key="9">
    <source>
        <dbReference type="EMBL" id="KRL14451.1"/>
    </source>
</evidence>
<dbReference type="PATRIC" id="fig|1423792.3.peg.101"/>
<dbReference type="Gene3D" id="3.40.50.2300">
    <property type="match status" value="1"/>
</dbReference>
<sequence>MKQMKILLVCAGGMSTSILMKKLQKYSDDRGMGDQITAVGLGAYEDVYRNYDVILMGPQVSYRVDEVKQTTGLPTAPIPSYDYAVGNSDNIFKLAEKLVTDNVSN</sequence>
<evidence type="ECO:0000256" key="6">
    <source>
        <dbReference type="ARBA" id="ARBA00022777"/>
    </source>
</evidence>
<dbReference type="EMBL" id="AZEC01000001">
    <property type="protein sequence ID" value="KRL14451.1"/>
    <property type="molecule type" value="Genomic_DNA"/>
</dbReference>
<keyword evidence="3" id="KW-0762">Sugar transport</keyword>
<dbReference type="PROSITE" id="PS51100">
    <property type="entry name" value="PTS_EIIB_TYPE_3"/>
    <property type="match status" value="1"/>
</dbReference>
<protein>
    <recommendedName>
        <fullName evidence="8">PTS EIIB type-3 domain-containing protein</fullName>
    </recommendedName>
</protein>
<keyword evidence="6" id="KW-0418">Kinase</keyword>
<dbReference type="GO" id="GO:0008982">
    <property type="term" value="F:protein-N(PI)-phosphohistidine-sugar phosphotransferase activity"/>
    <property type="evidence" value="ECO:0007669"/>
    <property type="project" value="InterPro"/>
</dbReference>
<feature type="modified residue" description="Phosphocysteine; by EIIA" evidence="7">
    <location>
        <position position="10"/>
    </location>
</feature>
<organism evidence="9 10">
    <name type="scientific">Schleiferilactobacillus perolens DSM 12744</name>
    <dbReference type="NCBI Taxonomy" id="1423792"/>
    <lineage>
        <taxon>Bacteria</taxon>
        <taxon>Bacillati</taxon>
        <taxon>Bacillota</taxon>
        <taxon>Bacilli</taxon>
        <taxon>Lactobacillales</taxon>
        <taxon>Lactobacillaceae</taxon>
        <taxon>Schleiferilactobacillus</taxon>
    </lineage>
</organism>
<accession>A0A0R1NBR8</accession>
<dbReference type="GO" id="GO:0009401">
    <property type="term" value="P:phosphoenolpyruvate-dependent sugar phosphotransferase system"/>
    <property type="evidence" value="ECO:0007669"/>
    <property type="project" value="UniProtKB-KW"/>
</dbReference>
<dbReference type="SUPFAM" id="SSF52794">
    <property type="entry name" value="PTS system IIB component-like"/>
    <property type="match status" value="1"/>
</dbReference>
<dbReference type="STRING" id="1423792.FD09_GL000099"/>
<dbReference type="RefSeq" id="WP_083487369.1">
    <property type="nucleotide sequence ID" value="NZ_AZEC01000001.1"/>
</dbReference>
<dbReference type="OrthoDB" id="9808134at2"/>
<dbReference type="InterPro" id="IPR051819">
    <property type="entry name" value="PTS_sugar-specific_EIIB"/>
</dbReference>
<evidence type="ECO:0000313" key="10">
    <source>
        <dbReference type="Proteomes" id="UP000051330"/>
    </source>
</evidence>
<dbReference type="CDD" id="cd05564">
    <property type="entry name" value="PTS_IIB_chitobiose_lichenan"/>
    <property type="match status" value="1"/>
</dbReference>
<reference evidence="9 10" key="1">
    <citation type="journal article" date="2015" name="Genome Announc.">
        <title>Expanding the biotechnology potential of lactobacilli through comparative genomics of 213 strains and associated genera.</title>
        <authorList>
            <person name="Sun Z."/>
            <person name="Harris H.M."/>
            <person name="McCann A."/>
            <person name="Guo C."/>
            <person name="Argimon S."/>
            <person name="Zhang W."/>
            <person name="Yang X."/>
            <person name="Jeffery I.B."/>
            <person name="Cooney J.C."/>
            <person name="Kagawa T.F."/>
            <person name="Liu W."/>
            <person name="Song Y."/>
            <person name="Salvetti E."/>
            <person name="Wrobel A."/>
            <person name="Rasinkangas P."/>
            <person name="Parkhill J."/>
            <person name="Rea M.C."/>
            <person name="O'Sullivan O."/>
            <person name="Ritari J."/>
            <person name="Douillard F.P."/>
            <person name="Paul Ross R."/>
            <person name="Yang R."/>
            <person name="Briner A.E."/>
            <person name="Felis G.E."/>
            <person name="de Vos W.M."/>
            <person name="Barrangou R."/>
            <person name="Klaenhammer T.R."/>
            <person name="Caufield P.W."/>
            <person name="Cui Y."/>
            <person name="Zhang H."/>
            <person name="O'Toole P.W."/>
        </authorList>
    </citation>
    <scope>NUCLEOTIDE SEQUENCE [LARGE SCALE GENOMIC DNA]</scope>
    <source>
        <strain evidence="9 10">DSM 12744</strain>
    </source>
</reference>
<keyword evidence="2" id="KW-0597">Phosphoprotein</keyword>
<name>A0A0R1NBR8_9LACO</name>
<dbReference type="InterPro" id="IPR003501">
    <property type="entry name" value="PTS_EIIB_2/3"/>
</dbReference>
<evidence type="ECO:0000256" key="1">
    <source>
        <dbReference type="ARBA" id="ARBA00022448"/>
    </source>
</evidence>
<dbReference type="Pfam" id="PF02302">
    <property type="entry name" value="PTS_IIB"/>
    <property type="match status" value="1"/>
</dbReference>
<feature type="domain" description="PTS EIIB type-3" evidence="8">
    <location>
        <begin position="3"/>
        <end position="105"/>
    </location>
</feature>
<keyword evidence="10" id="KW-1185">Reference proteome</keyword>
<comment type="caution">
    <text evidence="9">The sequence shown here is derived from an EMBL/GenBank/DDBJ whole genome shotgun (WGS) entry which is preliminary data.</text>
</comment>
<keyword evidence="5" id="KW-0598">Phosphotransferase system</keyword>
<dbReference type="GO" id="GO:0016301">
    <property type="term" value="F:kinase activity"/>
    <property type="evidence" value="ECO:0007669"/>
    <property type="project" value="UniProtKB-KW"/>
</dbReference>
<keyword evidence="1" id="KW-0813">Transport</keyword>
<dbReference type="AlphaFoldDB" id="A0A0R1NBR8"/>
<dbReference type="Proteomes" id="UP000051330">
    <property type="component" value="Unassembled WGS sequence"/>
</dbReference>
<dbReference type="PANTHER" id="PTHR34581">
    <property type="entry name" value="PTS SYSTEM N,N'-DIACETYLCHITOBIOSE-SPECIFIC EIIB COMPONENT"/>
    <property type="match status" value="1"/>
</dbReference>
<dbReference type="PANTHER" id="PTHR34581:SF2">
    <property type="entry name" value="PTS SYSTEM N,N'-DIACETYLCHITOBIOSE-SPECIFIC EIIB COMPONENT"/>
    <property type="match status" value="1"/>
</dbReference>
<evidence type="ECO:0000256" key="4">
    <source>
        <dbReference type="ARBA" id="ARBA00022679"/>
    </source>
</evidence>
<proteinExistence type="predicted"/>
<evidence type="ECO:0000256" key="5">
    <source>
        <dbReference type="ARBA" id="ARBA00022683"/>
    </source>
</evidence>
<gene>
    <name evidence="9" type="ORF">FD09_GL000099</name>
</gene>
<evidence type="ECO:0000256" key="3">
    <source>
        <dbReference type="ARBA" id="ARBA00022597"/>
    </source>
</evidence>
<dbReference type="InterPro" id="IPR036095">
    <property type="entry name" value="PTS_EIIB-like_sf"/>
</dbReference>
<evidence type="ECO:0000256" key="7">
    <source>
        <dbReference type="PROSITE-ProRule" id="PRU00423"/>
    </source>
</evidence>
<keyword evidence="4" id="KW-0808">Transferase</keyword>